<protein>
    <submittedName>
        <fullName evidence="3">DUF1080 domain-containing protein</fullName>
    </submittedName>
</protein>
<evidence type="ECO:0000256" key="1">
    <source>
        <dbReference type="SAM" id="SignalP"/>
    </source>
</evidence>
<dbReference type="Proteomes" id="UP000325372">
    <property type="component" value="Unassembled WGS sequence"/>
</dbReference>
<dbReference type="Pfam" id="PF06439">
    <property type="entry name" value="3keto-disac_hyd"/>
    <property type="match status" value="1"/>
</dbReference>
<keyword evidence="4" id="KW-1185">Reference proteome</keyword>
<dbReference type="AlphaFoldDB" id="A0A5N0TH84"/>
<dbReference type="Gene3D" id="2.60.120.560">
    <property type="entry name" value="Exo-inulinase, domain 1"/>
    <property type="match status" value="1"/>
</dbReference>
<reference evidence="3 4" key="1">
    <citation type="submission" date="2019-09" db="EMBL/GenBank/DDBJ databases">
        <title>Wenzhouxiangella sp. Genome sequencing and assembly.</title>
        <authorList>
            <person name="Zhang R."/>
        </authorList>
    </citation>
    <scope>NUCLEOTIDE SEQUENCE [LARGE SCALE GENOMIC DNA]</scope>
    <source>
        <strain evidence="3 4">W260</strain>
    </source>
</reference>
<evidence type="ECO:0000313" key="3">
    <source>
        <dbReference type="EMBL" id="KAA9132649.1"/>
    </source>
</evidence>
<keyword evidence="1" id="KW-0732">Signal</keyword>
<dbReference type="InterPro" id="IPR010496">
    <property type="entry name" value="AL/BT2_dom"/>
</dbReference>
<dbReference type="RefSeq" id="WP_150863358.1">
    <property type="nucleotide sequence ID" value="NZ_VYXP01000003.1"/>
</dbReference>
<evidence type="ECO:0000259" key="2">
    <source>
        <dbReference type="Pfam" id="PF06439"/>
    </source>
</evidence>
<comment type="caution">
    <text evidence="3">The sequence shown here is derived from an EMBL/GenBank/DDBJ whole genome shotgun (WGS) entry which is preliminary data.</text>
</comment>
<evidence type="ECO:0000313" key="4">
    <source>
        <dbReference type="Proteomes" id="UP000325372"/>
    </source>
</evidence>
<feature type="signal peptide" evidence="1">
    <location>
        <begin position="1"/>
        <end position="23"/>
    </location>
</feature>
<dbReference type="EMBL" id="VYXP01000003">
    <property type="protein sequence ID" value="KAA9132649.1"/>
    <property type="molecule type" value="Genomic_DNA"/>
</dbReference>
<feature type="chain" id="PRO_5024284705" evidence="1">
    <location>
        <begin position="24"/>
        <end position="240"/>
    </location>
</feature>
<name>A0A5N0TH84_9GAMM</name>
<sequence>MPSSPLRTLSVAALLATTTGALAEDTIHNRLSEAEERSGWSLLFNGQDLGGWTGYHPDTPPKDWTIDDGTLHFPGEGGNGSGQDLITEDAYENYELSLDWKVAEGGNSGIFYLVTPGHDAIYWGAPEMQVLDDANHRDGGDPLTSAGSAYALYPAPRGVAKPAGEWNTARIRIDDGQVTHWLNGEKIVEYQLGSDEWQAAVDASKFADWEYYGQAERGHIGLQDHGDPVWFRNIKIREFE</sequence>
<organism evidence="3 4">
    <name type="scientific">Marinihelvus fidelis</name>
    <dbReference type="NCBI Taxonomy" id="2613842"/>
    <lineage>
        <taxon>Bacteria</taxon>
        <taxon>Pseudomonadati</taxon>
        <taxon>Pseudomonadota</taxon>
        <taxon>Gammaproteobacteria</taxon>
        <taxon>Chromatiales</taxon>
        <taxon>Wenzhouxiangellaceae</taxon>
        <taxon>Marinihelvus</taxon>
    </lineage>
</organism>
<gene>
    <name evidence="3" type="ORF">F3N42_05370</name>
</gene>
<proteinExistence type="predicted"/>
<accession>A0A5N0TH84</accession>
<dbReference type="GO" id="GO:0016787">
    <property type="term" value="F:hydrolase activity"/>
    <property type="evidence" value="ECO:0007669"/>
    <property type="project" value="InterPro"/>
</dbReference>
<feature type="domain" description="3-keto-alpha-glucoside-1,2-lyase/3-keto-2-hydroxy-glucal hydratase" evidence="2">
    <location>
        <begin position="39"/>
        <end position="237"/>
    </location>
</feature>